<dbReference type="RefSeq" id="WP_056980437.1">
    <property type="nucleotide sequence ID" value="NZ_AZDC01000128.1"/>
</dbReference>
<evidence type="ECO:0000313" key="2">
    <source>
        <dbReference type="Proteomes" id="UP000223559"/>
    </source>
</evidence>
<dbReference type="EMBL" id="CP017697">
    <property type="protein sequence ID" value="ATO43449.1"/>
    <property type="molecule type" value="Genomic_DNA"/>
</dbReference>
<accession>A0A2D1KMU1</accession>
<gene>
    <name evidence="1" type="ORF">LC20004_05805</name>
</gene>
<dbReference type="Proteomes" id="UP000223559">
    <property type="component" value="Chromosome"/>
</dbReference>
<dbReference type="Pfam" id="PF09586">
    <property type="entry name" value="YfhO"/>
    <property type="match status" value="1"/>
</dbReference>
<dbReference type="PANTHER" id="PTHR38454:SF1">
    <property type="entry name" value="INTEGRAL MEMBRANE PROTEIN"/>
    <property type="match status" value="1"/>
</dbReference>
<proteinExistence type="predicted"/>
<reference evidence="1 2" key="1">
    <citation type="submission" date="2016-10" db="EMBL/GenBank/DDBJ databases">
        <title>The whole genome sequencing and assembly of L. cotyniformis subsp. torquens DSM 20004 strain.</title>
        <authorList>
            <person name="Park M.-K."/>
            <person name="Lee Y.-J."/>
            <person name="Yi H."/>
            <person name="Bahn Y.-S."/>
            <person name="Kim J.F."/>
            <person name="Lee D.-W."/>
        </authorList>
    </citation>
    <scope>NUCLEOTIDE SEQUENCE [LARGE SCALE GENOMIC DNA]</scope>
    <source>
        <strain evidence="1 2">DSM 20004</strain>
    </source>
</reference>
<sequence length="899" mass="101598">MSRQHKLGSTFIRYVAAFCLPVFIMLVVFFIKGVFPFGSHAAITSDLNNQYISFFAYLKNHFTNIHDLLYSFSMSMGGNFFGIFAYYLLSPLNLILLAFPVAKLPAAITLMILVKIGLLGCSMLCFLNYHQRNTSRSLKNKGMVQANSLLQVCLAASFALMSYEVCYMTNLMWTDTILFLPIVILGLEKISNQERPYVYIFALFFAILLNYYIGFMVCLFVMIYYAYRLLVTKFRNNVTLRQQLRTSFFKLVISSIISVGLSAIVLLPGLKAVQSVKSNPYHFRLTGRFQPLDLLVQLYSGVKANQLYPYIYGGILVVVLCFIYFSSKKIKLPEKLTTAGFLLILAMAQVIQGTYQIWHGFNSPNGMPNRNAFIFTFFLIVIAYDAILSNSIKINLKTLSNLLVVYVMGTLLLGKLNFGTLTVPLIAINLFFFLGIILSFYYFDHFKKTTGVTLLLLLIVDLGFNAYQNAYINGVSINSFSKYTNQVNHVLQQLPDNKKNFYRVGTTFERSNDDPLLLDYYGLSDYSSAESPDTINLLQKLGYFQNHNWWRWTNFNNGSTFAVDSLLGIRYVIHNSSQSMRSMLYGSKAEPYVYNGAGSQLGGYNLSYNAPYNSKIYSKNGYDIYENKYALNLASLVNVSVISANTINRDTSADPFIYLNRVFKNILAINTAYHPESVATAETAIAGQHNYQVRVTKSGSLYFYLPTTNITQTQIDGLQTLDTRLFVNGKELSRINMQQQNGITYLGKFKVGQTVNLSIRTHNNVVDSINALKPLVYQEDSQKIATALAATKKNGVSHLKVSTKQISFDLKENQKKYKAVLLTLPYDRGWQAFENGRKVKLYKALDGLMALRATTKNSHILLKYTPNGLKTGLLITGLSAIILVVYAGLVEIRLRRKNL</sequence>
<dbReference type="AlphaFoldDB" id="A0A2D1KMU1"/>
<organism evidence="1 2">
    <name type="scientific">Loigolactobacillus coryniformis subsp. torquens DSM 20004 = KCTC 3535</name>
    <dbReference type="NCBI Taxonomy" id="1423822"/>
    <lineage>
        <taxon>Bacteria</taxon>
        <taxon>Bacillati</taxon>
        <taxon>Bacillota</taxon>
        <taxon>Bacilli</taxon>
        <taxon>Lactobacillales</taxon>
        <taxon>Lactobacillaceae</taxon>
        <taxon>Loigolactobacillus</taxon>
    </lineage>
</organism>
<evidence type="ECO:0000313" key="1">
    <source>
        <dbReference type="EMBL" id="ATO43449.1"/>
    </source>
</evidence>
<dbReference type="PANTHER" id="PTHR38454">
    <property type="entry name" value="INTEGRAL MEMBRANE PROTEIN-RELATED"/>
    <property type="match status" value="1"/>
</dbReference>
<dbReference type="KEGG" id="lcy:LC20004_05805"/>
<dbReference type="InterPro" id="IPR018580">
    <property type="entry name" value="Uncharacterised_YfhO"/>
</dbReference>
<dbReference type="OrthoDB" id="9815466at2"/>
<name>A0A2D1KMU1_9LACO</name>
<protein>
    <submittedName>
        <fullName evidence="1">Uncharacterized protein</fullName>
    </submittedName>
</protein>
<keyword evidence="2" id="KW-1185">Reference proteome</keyword>